<dbReference type="EMBL" id="CP026309">
    <property type="protein sequence ID" value="AUV81120.1"/>
    <property type="molecule type" value="Genomic_DNA"/>
</dbReference>
<feature type="transmembrane region" description="Helical" evidence="1">
    <location>
        <begin position="159"/>
        <end position="186"/>
    </location>
</feature>
<evidence type="ECO:0000313" key="2">
    <source>
        <dbReference type="EMBL" id="AUV81120.1"/>
    </source>
</evidence>
<dbReference type="Pfam" id="PF24412">
    <property type="entry name" value="DUF7546"/>
    <property type="match status" value="1"/>
</dbReference>
<keyword evidence="1" id="KW-1133">Transmembrane helix</keyword>
<feature type="transmembrane region" description="Helical" evidence="1">
    <location>
        <begin position="50"/>
        <end position="68"/>
    </location>
</feature>
<feature type="transmembrane region" description="Helical" evidence="1">
    <location>
        <begin position="206"/>
        <end position="226"/>
    </location>
</feature>
<sequence>MSAPFALLGRDSDLDARRLVLVAGALVACELLVLGAYFSRSSYSVVAPRYVLYPFVWVNVALLALLVVDRPRVTGRRRLLALGVGVGYLLVLTWLDGTLGAGTGAGTLRVLDLPPGWGPALLYDDTVRVVLLPFKTVGYAVLAYLVYRLVADVASAGAGVVGGAVGFFSCVSCTLPVAAAALSGLLGGTVGAVGVTAGAWSYDLSTLAYVVSVGLLVWRPAVGAAARGRD</sequence>
<evidence type="ECO:0000256" key="1">
    <source>
        <dbReference type="SAM" id="Phobius"/>
    </source>
</evidence>
<dbReference type="OrthoDB" id="308076at2157"/>
<name>A0A2I8VGT2_9EURY</name>
<keyword evidence="3" id="KW-1185">Reference proteome</keyword>
<protein>
    <submittedName>
        <fullName evidence="2">Uncharacterized protein</fullName>
    </submittedName>
</protein>
<feature type="transmembrane region" description="Helical" evidence="1">
    <location>
        <begin position="19"/>
        <end position="38"/>
    </location>
</feature>
<accession>A0A2I8VGT2</accession>
<organism evidence="2 3">
    <name type="scientific">Salinigranum rubrum</name>
    <dbReference type="NCBI Taxonomy" id="755307"/>
    <lineage>
        <taxon>Archaea</taxon>
        <taxon>Methanobacteriati</taxon>
        <taxon>Methanobacteriota</taxon>
        <taxon>Stenosarchaea group</taxon>
        <taxon>Halobacteria</taxon>
        <taxon>Halobacteriales</taxon>
        <taxon>Haloferacaceae</taxon>
        <taxon>Salinigranum</taxon>
    </lineage>
</organism>
<dbReference type="InterPro" id="IPR055968">
    <property type="entry name" value="DUF7546"/>
</dbReference>
<dbReference type="KEGG" id="srub:C2R22_05145"/>
<evidence type="ECO:0000313" key="3">
    <source>
        <dbReference type="Proteomes" id="UP000236584"/>
    </source>
</evidence>
<keyword evidence="1" id="KW-0472">Membrane</keyword>
<gene>
    <name evidence="2" type="ORF">C2R22_05145</name>
</gene>
<feature type="transmembrane region" description="Helical" evidence="1">
    <location>
        <begin position="80"/>
        <end position="106"/>
    </location>
</feature>
<dbReference type="GeneID" id="35591453"/>
<feature type="transmembrane region" description="Helical" evidence="1">
    <location>
        <begin position="126"/>
        <end position="147"/>
    </location>
</feature>
<reference evidence="2 3" key="1">
    <citation type="submission" date="2018-01" db="EMBL/GenBank/DDBJ databases">
        <title>Complete genome sequence of Salinigranum rubrum GX10T, an extremely halophilic archaeon isolated from a marine solar saltern.</title>
        <authorList>
            <person name="Han S."/>
        </authorList>
    </citation>
    <scope>NUCLEOTIDE SEQUENCE [LARGE SCALE GENOMIC DNA]</scope>
    <source>
        <strain evidence="2 3">GX10</strain>
    </source>
</reference>
<keyword evidence="1" id="KW-0812">Transmembrane</keyword>
<dbReference type="Proteomes" id="UP000236584">
    <property type="component" value="Chromosome"/>
</dbReference>
<dbReference type="RefSeq" id="WP_103424808.1">
    <property type="nucleotide sequence ID" value="NZ_CP026309.1"/>
</dbReference>
<dbReference type="AlphaFoldDB" id="A0A2I8VGT2"/>
<proteinExistence type="predicted"/>